<sequence length="927" mass="101235">MRPLLLPLLVAALSGCAAFTAQTTDSPRPSPAVEIPSLDIPYQAFTLDNGLRVVIHEDHKAPIVAVNLWYHVGSKDETPGKTGFAHLFEHLMFNGSEHYDDEFFRPLENVGATGLNGTTNVDRTNYYGTVPSGALDLVLWLESDRMGHLLGAITQDKLDEQREVVKNEKRQRANQPYGQVWERIAAATYPQGHPYSWSTIGSMADLEAASLDDVHAWFRRYYGPNNATLVIAGDVDTEQALARVRHYFGGIEPGPAVSRRTQWIAPMQAPKRERMVDDVPQHRIYKVWNIPGLDTRAASELNLLSDVLGSGKNSRLYQRLVYEDQIATDVSAGIWPKELGSQFIMTATVQPGGDPAAVEAAMTEELSRLLADGPRSDELSRVRTRVTAGFIRGAERVGGSSGKSGILARSAVFGGSPDAYKRYLDVLENATPQDLREVGQQWLDAGVYTLVVEPKASLAATTDDPVDRSQLPTPGTPPDLRLPTVQTTTLANGIEVLLAQRSAVPLVEVRMLFDAGYAADQSARPGTASMTMAMLDEGTATRDALGLSAELDRLGARLSAGANLDQCRVSLSALTPQLPAALDIMSDVLRNPAFPPDELARMKPRWLASIAQEKTRPNSLAFRLLPPLLYGQDHAYAQPLTGSGTEASIAALTREELQQFHRSWIRPERATLVVVGDIDMATLKPMLERRFGDWTVDAPAAPPKTLNTVATPQHPRVFLIDRPGAEQSVVLGGQLVPRRGDIDEAALRAMNALFGGNFTARLNMNLREDKGWAYGASSFVPDTAAQRPFILFAPVQTDRTADAMLEMLREARAFGGSAPVTSDELSVAKNGLTLELPGSNETSRQVAGTLSESVRFGLDPRWYEQFVSRVQALDTSTIDRLARRLITPDRMTWVVIGDLARIEPEVRALNLGPVQRLDADGKVIASP</sequence>
<name>A0A363UKR6_9GAMM</name>
<dbReference type="PANTHER" id="PTHR11851">
    <property type="entry name" value="METALLOPROTEASE"/>
    <property type="match status" value="1"/>
</dbReference>
<reference evidence="5 6" key="1">
    <citation type="submission" date="2018-05" db="EMBL/GenBank/DDBJ databases">
        <title>Abyssibacter profundi OUC007T gen. nov., sp. nov, a marine bacterium isolated from seawater of the Mariana Trench.</title>
        <authorList>
            <person name="Zhou S."/>
        </authorList>
    </citation>
    <scope>NUCLEOTIDE SEQUENCE [LARGE SCALE GENOMIC DNA]</scope>
    <source>
        <strain evidence="5 6">OUC007</strain>
    </source>
</reference>
<dbReference type="InterPro" id="IPR050361">
    <property type="entry name" value="MPP/UQCRC_Complex"/>
</dbReference>
<dbReference type="InterPro" id="IPR011249">
    <property type="entry name" value="Metalloenz_LuxS/M16"/>
</dbReference>
<protein>
    <submittedName>
        <fullName evidence="5">Peptidase M16</fullName>
    </submittedName>
</protein>
<dbReference type="RefSeq" id="WP_109720202.1">
    <property type="nucleotide sequence ID" value="NZ_QEQK01000007.1"/>
</dbReference>
<dbReference type="SUPFAM" id="SSF63411">
    <property type="entry name" value="LuxS/MPP-like metallohydrolase"/>
    <property type="match status" value="4"/>
</dbReference>
<evidence type="ECO:0000256" key="1">
    <source>
        <dbReference type="SAM" id="MobiDB-lite"/>
    </source>
</evidence>
<feature type="domain" description="Peptidase M16 C-terminal" evidence="4">
    <location>
        <begin position="652"/>
        <end position="832"/>
    </location>
</feature>
<evidence type="ECO:0000313" key="6">
    <source>
        <dbReference type="Proteomes" id="UP000251800"/>
    </source>
</evidence>
<evidence type="ECO:0000259" key="4">
    <source>
        <dbReference type="Pfam" id="PF05193"/>
    </source>
</evidence>
<dbReference type="EMBL" id="QEQK01000007">
    <property type="protein sequence ID" value="PWN55987.1"/>
    <property type="molecule type" value="Genomic_DNA"/>
</dbReference>
<keyword evidence="2" id="KW-0732">Signal</keyword>
<organism evidence="5 6">
    <name type="scientific">Abyssibacter profundi</name>
    <dbReference type="NCBI Taxonomy" id="2182787"/>
    <lineage>
        <taxon>Bacteria</taxon>
        <taxon>Pseudomonadati</taxon>
        <taxon>Pseudomonadota</taxon>
        <taxon>Gammaproteobacteria</taxon>
        <taxon>Chromatiales</taxon>
        <taxon>Oceanococcaceae</taxon>
        <taxon>Abyssibacter</taxon>
    </lineage>
</organism>
<dbReference type="AlphaFoldDB" id="A0A363UKR6"/>
<evidence type="ECO:0000256" key="2">
    <source>
        <dbReference type="SAM" id="SignalP"/>
    </source>
</evidence>
<dbReference type="PROSITE" id="PS51257">
    <property type="entry name" value="PROKAR_LIPOPROTEIN"/>
    <property type="match status" value="1"/>
</dbReference>
<dbReference type="Gene3D" id="3.30.830.10">
    <property type="entry name" value="Metalloenzyme, LuxS/M16 peptidase-like"/>
    <property type="match status" value="4"/>
</dbReference>
<dbReference type="InterPro" id="IPR007863">
    <property type="entry name" value="Peptidase_M16_C"/>
</dbReference>
<evidence type="ECO:0000259" key="3">
    <source>
        <dbReference type="Pfam" id="PF00675"/>
    </source>
</evidence>
<proteinExistence type="predicted"/>
<feature type="region of interest" description="Disordered" evidence="1">
    <location>
        <begin position="459"/>
        <end position="481"/>
    </location>
</feature>
<dbReference type="GO" id="GO:0046872">
    <property type="term" value="F:metal ion binding"/>
    <property type="evidence" value="ECO:0007669"/>
    <property type="project" value="InterPro"/>
</dbReference>
<dbReference type="Pfam" id="PF00675">
    <property type="entry name" value="Peptidase_M16"/>
    <property type="match status" value="2"/>
</dbReference>
<gene>
    <name evidence="5" type="ORF">DEH80_09200</name>
</gene>
<keyword evidence="6" id="KW-1185">Reference proteome</keyword>
<feature type="domain" description="Peptidase M16 N-terminal" evidence="3">
    <location>
        <begin position="52"/>
        <end position="190"/>
    </location>
</feature>
<feature type="domain" description="Peptidase M16 N-terminal" evidence="3">
    <location>
        <begin position="496"/>
        <end position="626"/>
    </location>
</feature>
<comment type="caution">
    <text evidence="5">The sequence shown here is derived from an EMBL/GenBank/DDBJ whole genome shotgun (WGS) entry which is preliminary data.</text>
</comment>
<accession>A0A363UKR6</accession>
<feature type="signal peptide" evidence="2">
    <location>
        <begin position="1"/>
        <end position="23"/>
    </location>
</feature>
<feature type="domain" description="Peptidase M16 C-terminal" evidence="4">
    <location>
        <begin position="210"/>
        <end position="384"/>
    </location>
</feature>
<dbReference type="PANTHER" id="PTHR11851:SF224">
    <property type="entry name" value="PROCESSING PROTEASE"/>
    <property type="match status" value="1"/>
</dbReference>
<feature type="chain" id="PRO_5016652083" evidence="2">
    <location>
        <begin position="24"/>
        <end position="927"/>
    </location>
</feature>
<dbReference type="InterPro" id="IPR011765">
    <property type="entry name" value="Pept_M16_N"/>
</dbReference>
<evidence type="ECO:0000313" key="5">
    <source>
        <dbReference type="EMBL" id="PWN55987.1"/>
    </source>
</evidence>
<dbReference type="OrthoDB" id="9811314at2"/>
<dbReference type="Pfam" id="PF05193">
    <property type="entry name" value="Peptidase_M16_C"/>
    <property type="match status" value="2"/>
</dbReference>
<dbReference type="Proteomes" id="UP000251800">
    <property type="component" value="Unassembled WGS sequence"/>
</dbReference>